<name>A0A543JNT2_9PSEU</name>
<evidence type="ECO:0000313" key="8">
    <source>
        <dbReference type="Proteomes" id="UP000316628"/>
    </source>
</evidence>
<protein>
    <submittedName>
        <fullName evidence="7">MFS transporter</fullName>
    </submittedName>
</protein>
<evidence type="ECO:0000313" key="7">
    <source>
        <dbReference type="EMBL" id="TQM84502.1"/>
    </source>
</evidence>
<feature type="domain" description="Major facilitator superfamily (MFS) profile" evidence="6">
    <location>
        <begin position="23"/>
        <end position="490"/>
    </location>
</feature>
<dbReference type="PRINTS" id="PR01036">
    <property type="entry name" value="TCRTETB"/>
</dbReference>
<dbReference type="CDD" id="cd17321">
    <property type="entry name" value="MFS_MMR_MDR_like"/>
    <property type="match status" value="1"/>
</dbReference>
<gene>
    <name evidence="7" type="ORF">FHX81_6948</name>
</gene>
<evidence type="ECO:0000256" key="1">
    <source>
        <dbReference type="ARBA" id="ARBA00004651"/>
    </source>
</evidence>
<comment type="subcellular location">
    <subcellularLocation>
        <location evidence="1">Cell membrane</location>
        <topology evidence="1">Multi-pass membrane protein</topology>
    </subcellularLocation>
</comment>
<comment type="caution">
    <text evidence="7">The sequence shown here is derived from an EMBL/GenBank/DDBJ whole genome shotgun (WGS) entry which is preliminary data.</text>
</comment>
<dbReference type="Proteomes" id="UP000316628">
    <property type="component" value="Unassembled WGS sequence"/>
</dbReference>
<feature type="transmembrane region" description="Helical" evidence="5">
    <location>
        <begin position="61"/>
        <end position="80"/>
    </location>
</feature>
<feature type="transmembrane region" description="Helical" evidence="5">
    <location>
        <begin position="176"/>
        <end position="194"/>
    </location>
</feature>
<keyword evidence="8" id="KW-1185">Reference proteome</keyword>
<accession>A0A543JNT2</accession>
<dbReference type="InterPro" id="IPR011701">
    <property type="entry name" value="MFS"/>
</dbReference>
<proteinExistence type="predicted"/>
<feature type="transmembrane region" description="Helical" evidence="5">
    <location>
        <begin position="119"/>
        <end position="139"/>
    </location>
</feature>
<dbReference type="SUPFAM" id="SSF103473">
    <property type="entry name" value="MFS general substrate transporter"/>
    <property type="match status" value="1"/>
</dbReference>
<feature type="transmembrane region" description="Helical" evidence="5">
    <location>
        <begin position="341"/>
        <end position="360"/>
    </location>
</feature>
<dbReference type="PANTHER" id="PTHR42718">
    <property type="entry name" value="MAJOR FACILITATOR SUPERFAMILY MULTIDRUG TRANSPORTER MFSC"/>
    <property type="match status" value="1"/>
</dbReference>
<reference evidence="7 8" key="1">
    <citation type="submission" date="2019-06" db="EMBL/GenBank/DDBJ databases">
        <title>Sequencing the genomes of 1000 actinobacteria strains.</title>
        <authorList>
            <person name="Klenk H.-P."/>
        </authorList>
    </citation>
    <scope>NUCLEOTIDE SEQUENCE [LARGE SCALE GENOMIC DNA]</scope>
    <source>
        <strain evidence="7 8">DSM 45456</strain>
    </source>
</reference>
<feature type="transmembrane region" description="Helical" evidence="5">
    <location>
        <begin position="310"/>
        <end position="329"/>
    </location>
</feature>
<evidence type="ECO:0000256" key="5">
    <source>
        <dbReference type="SAM" id="Phobius"/>
    </source>
</evidence>
<feature type="transmembrane region" description="Helical" evidence="5">
    <location>
        <begin position="92"/>
        <end position="113"/>
    </location>
</feature>
<dbReference type="EMBL" id="VFPP01000001">
    <property type="protein sequence ID" value="TQM84502.1"/>
    <property type="molecule type" value="Genomic_DNA"/>
</dbReference>
<dbReference type="Pfam" id="PF07690">
    <property type="entry name" value="MFS_1"/>
    <property type="match status" value="1"/>
</dbReference>
<dbReference type="PANTHER" id="PTHR42718:SF49">
    <property type="entry name" value="EXPORT PROTEIN"/>
    <property type="match status" value="1"/>
</dbReference>
<evidence type="ECO:0000256" key="4">
    <source>
        <dbReference type="ARBA" id="ARBA00023136"/>
    </source>
</evidence>
<organism evidence="7 8">
    <name type="scientific">Saccharothrix saharensis</name>
    <dbReference type="NCBI Taxonomy" id="571190"/>
    <lineage>
        <taxon>Bacteria</taxon>
        <taxon>Bacillati</taxon>
        <taxon>Actinomycetota</taxon>
        <taxon>Actinomycetes</taxon>
        <taxon>Pseudonocardiales</taxon>
        <taxon>Pseudonocardiaceae</taxon>
        <taxon>Saccharothrix</taxon>
    </lineage>
</organism>
<evidence type="ECO:0000256" key="3">
    <source>
        <dbReference type="ARBA" id="ARBA00022989"/>
    </source>
</evidence>
<feature type="transmembrane region" description="Helical" evidence="5">
    <location>
        <begin position="151"/>
        <end position="170"/>
    </location>
</feature>
<feature type="transmembrane region" description="Helical" evidence="5">
    <location>
        <begin position="233"/>
        <end position="255"/>
    </location>
</feature>
<feature type="transmembrane region" description="Helical" evidence="5">
    <location>
        <begin position="206"/>
        <end position="227"/>
    </location>
</feature>
<evidence type="ECO:0000256" key="2">
    <source>
        <dbReference type="ARBA" id="ARBA00022692"/>
    </source>
</evidence>
<dbReference type="PROSITE" id="PS50850">
    <property type="entry name" value="MFS"/>
    <property type="match status" value="1"/>
</dbReference>
<dbReference type="Gene3D" id="1.20.1250.20">
    <property type="entry name" value="MFS general substrate transporter like domains"/>
    <property type="match status" value="1"/>
</dbReference>
<keyword evidence="4 5" id="KW-0472">Membrane</keyword>
<dbReference type="GO" id="GO:0022857">
    <property type="term" value="F:transmembrane transporter activity"/>
    <property type="evidence" value="ECO:0007669"/>
    <property type="project" value="InterPro"/>
</dbReference>
<dbReference type="RefSeq" id="WP_170232276.1">
    <property type="nucleotide sequence ID" value="NZ_VFPP01000001.1"/>
</dbReference>
<dbReference type="Gene3D" id="1.20.1720.10">
    <property type="entry name" value="Multidrug resistance protein D"/>
    <property type="match status" value="1"/>
</dbReference>
<dbReference type="InterPro" id="IPR020846">
    <property type="entry name" value="MFS_dom"/>
</dbReference>
<dbReference type="AlphaFoldDB" id="A0A543JNT2"/>
<evidence type="ECO:0000259" key="6">
    <source>
        <dbReference type="PROSITE" id="PS50850"/>
    </source>
</evidence>
<keyword evidence="3 5" id="KW-1133">Transmembrane helix</keyword>
<dbReference type="InterPro" id="IPR036259">
    <property type="entry name" value="MFS_trans_sf"/>
</dbReference>
<feature type="transmembrane region" description="Helical" evidence="5">
    <location>
        <begin position="276"/>
        <end position="298"/>
    </location>
</feature>
<feature type="transmembrane region" description="Helical" evidence="5">
    <location>
        <begin position="21"/>
        <end position="41"/>
    </location>
</feature>
<feature type="transmembrane region" description="Helical" evidence="5">
    <location>
        <begin position="366"/>
        <end position="386"/>
    </location>
</feature>
<sequence>MADEPTPRRTSGLDAQDLTRRWTLVAAVTATFLVMLDSTAVMTVLPDLRAELNADFSGQQWVIAAHAVPPAAFLLTGGALADRFGHRSAFRLGALLFTGGAVAAGAAGTLFVLTLARGIQGIGSAFLLATASTLVAHGFPGPARARALRLLSTAAAVGLALGPPVGGLLAEVDWRLVFLSVLPAGVLLQAIGKVRLREVRPTASAALDWLGFTLSSACVALVVLGLLRGQALGWTSTSVLAMFTAATAFLFVFLLTQRARGDRAVLELALFGNRTFLGISLTTFVFGAISLSTVFLAINHLRTTLGHSSLATGVCLLAFTVALIGTSLFTREFVTQLPPGVAVGMSAVLVTLGAGLLILVTPDSTWPALLPSMILLGTGVGTGTSLRYDLSTRSVAPSKAGVAIRINETCHHLGLAAGVTGLGALYQYRVLTYVEQGGITTAVAELTAEHTPATAFGIVREASAASLGFVAVVCLTVGAIFTLIAFTYINRGALHDPAASR</sequence>
<dbReference type="GO" id="GO:0005886">
    <property type="term" value="C:plasma membrane"/>
    <property type="evidence" value="ECO:0007669"/>
    <property type="project" value="UniProtKB-SubCell"/>
</dbReference>
<feature type="transmembrane region" description="Helical" evidence="5">
    <location>
        <begin position="467"/>
        <end position="489"/>
    </location>
</feature>
<keyword evidence="2 5" id="KW-0812">Transmembrane</keyword>